<feature type="domain" description="Major facilitator superfamily (MFS) profile" evidence="7">
    <location>
        <begin position="44"/>
        <end position="417"/>
    </location>
</feature>
<feature type="transmembrane region" description="Helical" evidence="6">
    <location>
        <begin position="238"/>
        <end position="264"/>
    </location>
</feature>
<evidence type="ECO:0000256" key="4">
    <source>
        <dbReference type="ARBA" id="ARBA00023136"/>
    </source>
</evidence>
<accession>A0ABS1JXF4</accession>
<organism evidence="8 9">
    <name type="scientific">Sinomonas cellulolyticus</name>
    <dbReference type="NCBI Taxonomy" id="2801916"/>
    <lineage>
        <taxon>Bacteria</taxon>
        <taxon>Bacillati</taxon>
        <taxon>Actinomycetota</taxon>
        <taxon>Actinomycetes</taxon>
        <taxon>Micrococcales</taxon>
        <taxon>Micrococcaceae</taxon>
        <taxon>Sinomonas</taxon>
    </lineage>
</organism>
<evidence type="ECO:0000256" key="2">
    <source>
        <dbReference type="ARBA" id="ARBA00022692"/>
    </source>
</evidence>
<keyword evidence="4 6" id="KW-0472">Membrane</keyword>
<feature type="transmembrane region" description="Helical" evidence="6">
    <location>
        <begin position="369"/>
        <end position="387"/>
    </location>
</feature>
<dbReference type="PROSITE" id="PS50850">
    <property type="entry name" value="MFS"/>
    <property type="match status" value="1"/>
</dbReference>
<feature type="transmembrane region" description="Helical" evidence="6">
    <location>
        <begin position="270"/>
        <end position="291"/>
    </location>
</feature>
<comment type="caution">
    <text evidence="8">The sequence shown here is derived from an EMBL/GenBank/DDBJ whole genome shotgun (WGS) entry which is preliminary data.</text>
</comment>
<protein>
    <submittedName>
        <fullName evidence="8">MFS transporter</fullName>
    </submittedName>
</protein>
<dbReference type="RefSeq" id="WP_189694732.1">
    <property type="nucleotide sequence ID" value="NZ_BNCM01000013.1"/>
</dbReference>
<feature type="transmembrane region" description="Helical" evidence="6">
    <location>
        <begin position="303"/>
        <end position="323"/>
    </location>
</feature>
<feature type="transmembrane region" description="Helical" evidence="6">
    <location>
        <begin position="44"/>
        <end position="62"/>
    </location>
</feature>
<keyword evidence="2 6" id="KW-0812">Transmembrane</keyword>
<evidence type="ECO:0000256" key="3">
    <source>
        <dbReference type="ARBA" id="ARBA00022989"/>
    </source>
</evidence>
<dbReference type="InterPro" id="IPR011701">
    <property type="entry name" value="MFS"/>
</dbReference>
<feature type="transmembrane region" description="Helical" evidence="6">
    <location>
        <begin position="198"/>
        <end position="217"/>
    </location>
</feature>
<feature type="transmembrane region" description="Helical" evidence="6">
    <location>
        <begin position="139"/>
        <end position="161"/>
    </location>
</feature>
<keyword evidence="9" id="KW-1185">Reference proteome</keyword>
<keyword evidence="3 6" id="KW-1133">Transmembrane helix</keyword>
<dbReference type="SUPFAM" id="SSF103473">
    <property type="entry name" value="MFS general substrate transporter"/>
    <property type="match status" value="1"/>
</dbReference>
<proteinExistence type="predicted"/>
<sequence length="424" mass="43466">MTAETGVQSESQHGSAPAQSSAPPHGAHETLEAEKASFFRQPKAVWATAAASVFAFMGIGLVDPILPAIAQNLQATPSQVSLLFTSYFLVTAVMMLVTGWVSSRIGGKKTLLIGLGLIVVFASLSGTSQSVAELISWRAGWGLGNSLFVATALAVIVGVASGGTSTAIILYEAALGLGLSLGPLAGALLGGWQWRMPFFGTATLMAIAFIAILATLPKTGPAARRTRFRDPLLALGHSGLRSVAGSAFFYNFGFYTVLAFVPFILGMGAYGIGAVFFGWGVALALCSVFVAPQLQSRFGDVKVLAGTLAGLAVVLAGMAVSAAAHAVPAVVVLTVVAGALLGINNTVYTELAMGISDAPRPVASAGYNFVRWMGGALAPFIATWLGETYGAPVPFYASAAALVIAIAIALSGRKYVQAHEPAAV</sequence>
<dbReference type="InterPro" id="IPR001958">
    <property type="entry name" value="Tet-R_TetA/multi-R_MdtG-like"/>
</dbReference>
<feature type="transmembrane region" description="Helical" evidence="6">
    <location>
        <begin position="393"/>
        <end position="410"/>
    </location>
</feature>
<dbReference type="Gene3D" id="1.20.1250.20">
    <property type="entry name" value="MFS general substrate transporter like domains"/>
    <property type="match status" value="1"/>
</dbReference>
<feature type="transmembrane region" description="Helical" evidence="6">
    <location>
        <begin position="168"/>
        <end position="192"/>
    </location>
</feature>
<dbReference type="PRINTS" id="PR01035">
    <property type="entry name" value="TCRTETA"/>
</dbReference>
<evidence type="ECO:0000313" key="9">
    <source>
        <dbReference type="Proteomes" id="UP000639051"/>
    </source>
</evidence>
<reference evidence="8 9" key="1">
    <citation type="submission" date="2021-01" db="EMBL/GenBank/DDBJ databases">
        <title>Genome public.</title>
        <authorList>
            <person name="Liu C."/>
            <person name="Sun Q."/>
        </authorList>
    </citation>
    <scope>NUCLEOTIDE SEQUENCE [LARGE SCALE GENOMIC DNA]</scope>
    <source>
        <strain evidence="8 9">JC656</strain>
    </source>
</reference>
<name>A0ABS1JXF4_9MICC</name>
<dbReference type="PANTHER" id="PTHR43683">
    <property type="entry name" value="MULTIDRUG EFFLUX PROTEIN YFMO"/>
    <property type="match status" value="1"/>
</dbReference>
<dbReference type="InterPro" id="IPR020846">
    <property type="entry name" value="MFS_dom"/>
</dbReference>
<dbReference type="CDD" id="cd17474">
    <property type="entry name" value="MFS_YfmO_like"/>
    <property type="match status" value="1"/>
</dbReference>
<evidence type="ECO:0000256" key="6">
    <source>
        <dbReference type="SAM" id="Phobius"/>
    </source>
</evidence>
<dbReference type="EMBL" id="JAERRC010000005">
    <property type="protein sequence ID" value="MBL0704046.1"/>
    <property type="molecule type" value="Genomic_DNA"/>
</dbReference>
<dbReference type="InterPro" id="IPR036259">
    <property type="entry name" value="MFS_trans_sf"/>
</dbReference>
<feature type="region of interest" description="Disordered" evidence="5">
    <location>
        <begin position="1"/>
        <end position="27"/>
    </location>
</feature>
<gene>
    <name evidence="8" type="ORF">JJE72_00825</name>
</gene>
<dbReference type="Pfam" id="PF07690">
    <property type="entry name" value="MFS_1"/>
    <property type="match status" value="1"/>
</dbReference>
<feature type="transmembrane region" description="Helical" evidence="6">
    <location>
        <begin position="110"/>
        <end position="127"/>
    </location>
</feature>
<feature type="compositionally biased region" description="Polar residues" evidence="5">
    <location>
        <begin position="1"/>
        <end position="22"/>
    </location>
</feature>
<feature type="transmembrane region" description="Helical" evidence="6">
    <location>
        <begin position="82"/>
        <end position="103"/>
    </location>
</feature>
<dbReference type="InterPro" id="IPR053200">
    <property type="entry name" value="YfmO-like"/>
</dbReference>
<dbReference type="PANTHER" id="PTHR43683:SF1">
    <property type="entry name" value="MULTIDRUG EFFLUX PROTEIN YFMO"/>
    <property type="match status" value="1"/>
</dbReference>
<evidence type="ECO:0000256" key="1">
    <source>
        <dbReference type="ARBA" id="ARBA00004651"/>
    </source>
</evidence>
<evidence type="ECO:0000259" key="7">
    <source>
        <dbReference type="PROSITE" id="PS50850"/>
    </source>
</evidence>
<feature type="transmembrane region" description="Helical" evidence="6">
    <location>
        <begin position="329"/>
        <end position="348"/>
    </location>
</feature>
<dbReference type="Proteomes" id="UP000639051">
    <property type="component" value="Unassembled WGS sequence"/>
</dbReference>
<comment type="subcellular location">
    <subcellularLocation>
        <location evidence="1">Cell membrane</location>
        <topology evidence="1">Multi-pass membrane protein</topology>
    </subcellularLocation>
</comment>
<evidence type="ECO:0000256" key="5">
    <source>
        <dbReference type="SAM" id="MobiDB-lite"/>
    </source>
</evidence>
<evidence type="ECO:0000313" key="8">
    <source>
        <dbReference type="EMBL" id="MBL0704046.1"/>
    </source>
</evidence>